<feature type="active site" description="Phosphocysteine intermediate; for EIIB activity" evidence="11">
    <location>
        <position position="28"/>
    </location>
</feature>
<evidence type="ECO:0000256" key="5">
    <source>
        <dbReference type="ARBA" id="ARBA00022679"/>
    </source>
</evidence>
<evidence type="ECO:0000256" key="1">
    <source>
        <dbReference type="ARBA" id="ARBA00004651"/>
    </source>
</evidence>
<evidence type="ECO:0000313" key="17">
    <source>
        <dbReference type="Proteomes" id="UP000182321"/>
    </source>
</evidence>
<dbReference type="PROSITE" id="PS01035">
    <property type="entry name" value="PTS_EIIB_TYPE_1_CYS"/>
    <property type="match status" value="1"/>
</dbReference>
<dbReference type="InterPro" id="IPR003352">
    <property type="entry name" value="PTS_EIIC"/>
</dbReference>
<keyword evidence="2" id="KW-0813">Transport</keyword>
<evidence type="ECO:0000259" key="15">
    <source>
        <dbReference type="PROSITE" id="PS51103"/>
    </source>
</evidence>
<feature type="domain" description="PTS EIIC type-1" evidence="15">
    <location>
        <begin position="110"/>
        <end position="466"/>
    </location>
</feature>
<evidence type="ECO:0000256" key="10">
    <source>
        <dbReference type="ARBA" id="ARBA00023136"/>
    </source>
</evidence>
<keyword evidence="8" id="KW-0418">Kinase</keyword>
<dbReference type="CDD" id="cd00212">
    <property type="entry name" value="PTS_IIB_glc"/>
    <property type="match status" value="1"/>
</dbReference>
<evidence type="ECO:0000313" key="16">
    <source>
        <dbReference type="EMBL" id="SEK56026.1"/>
    </source>
</evidence>
<dbReference type="Gene3D" id="2.70.70.10">
    <property type="entry name" value="Glucose Permease (Domain IIA)"/>
    <property type="match status" value="1"/>
</dbReference>
<dbReference type="InterPro" id="IPR001996">
    <property type="entry name" value="PTS_IIB_1"/>
</dbReference>
<evidence type="ECO:0000256" key="12">
    <source>
        <dbReference type="SAM" id="Phobius"/>
    </source>
</evidence>
<dbReference type="SUPFAM" id="SSF55604">
    <property type="entry name" value="Glucose permease domain IIB"/>
    <property type="match status" value="1"/>
</dbReference>
<dbReference type="InterPro" id="IPR036878">
    <property type="entry name" value="Glu_permease_IIB"/>
</dbReference>
<dbReference type="GO" id="GO:0015771">
    <property type="term" value="P:trehalose transport"/>
    <property type="evidence" value="ECO:0007669"/>
    <property type="project" value="TreeGrafter"/>
</dbReference>
<evidence type="ECO:0000256" key="2">
    <source>
        <dbReference type="ARBA" id="ARBA00022448"/>
    </source>
</evidence>
<gene>
    <name evidence="16" type="ORF">SAMN02910377_01223</name>
</gene>
<feature type="transmembrane region" description="Helical" evidence="12">
    <location>
        <begin position="246"/>
        <end position="268"/>
    </location>
</feature>
<feature type="domain" description="PTS EIIB type-1" evidence="14">
    <location>
        <begin position="6"/>
        <end position="88"/>
    </location>
</feature>
<keyword evidence="17" id="KW-1185">Reference proteome</keyword>
<evidence type="ECO:0000256" key="4">
    <source>
        <dbReference type="ARBA" id="ARBA00022597"/>
    </source>
</evidence>
<keyword evidence="9 12" id="KW-1133">Transmembrane helix</keyword>
<reference evidence="17" key="1">
    <citation type="submission" date="2016-10" db="EMBL/GenBank/DDBJ databases">
        <authorList>
            <person name="Varghese N."/>
        </authorList>
    </citation>
    <scope>NUCLEOTIDE SEQUENCE [LARGE SCALE GENOMIC DNA]</scope>
    <source>
        <strain evidence="17">ACV-9</strain>
    </source>
</reference>
<dbReference type="FunFam" id="2.70.70.10:FF:000001">
    <property type="entry name" value="PTS system glucose-specific IIA component"/>
    <property type="match status" value="1"/>
</dbReference>
<dbReference type="InterPro" id="IPR011055">
    <property type="entry name" value="Dup_hybrid_motif"/>
</dbReference>
<dbReference type="GO" id="GO:0009401">
    <property type="term" value="P:phosphoenolpyruvate-dependent sugar phosphotransferase system"/>
    <property type="evidence" value="ECO:0007669"/>
    <property type="project" value="UniProtKB-KW"/>
</dbReference>
<evidence type="ECO:0000259" key="14">
    <source>
        <dbReference type="PROSITE" id="PS51098"/>
    </source>
</evidence>
<feature type="transmembrane region" description="Helical" evidence="12">
    <location>
        <begin position="119"/>
        <end position="145"/>
    </location>
</feature>
<name>A0A1H7I0F2_9FIRM</name>
<dbReference type="NCBIfam" id="TIGR01995">
    <property type="entry name" value="PTS-II-ABC-beta"/>
    <property type="match status" value="1"/>
</dbReference>
<dbReference type="InterPro" id="IPR011297">
    <property type="entry name" value="PTS_IIABC_b_glu"/>
</dbReference>
<keyword evidence="7 12" id="KW-0812">Transmembrane</keyword>
<dbReference type="RefSeq" id="WP_074790275.1">
    <property type="nucleotide sequence ID" value="NZ_FNZX01000006.1"/>
</dbReference>
<keyword evidence="3" id="KW-1003">Cell membrane</keyword>
<dbReference type="GO" id="GO:0005886">
    <property type="term" value="C:plasma membrane"/>
    <property type="evidence" value="ECO:0007669"/>
    <property type="project" value="UniProtKB-SubCell"/>
</dbReference>
<evidence type="ECO:0000256" key="6">
    <source>
        <dbReference type="ARBA" id="ARBA00022683"/>
    </source>
</evidence>
<feature type="transmembrane region" description="Helical" evidence="12">
    <location>
        <begin position="214"/>
        <end position="234"/>
    </location>
</feature>
<dbReference type="SUPFAM" id="SSF51261">
    <property type="entry name" value="Duplicated hybrid motif"/>
    <property type="match status" value="1"/>
</dbReference>
<sequence length="622" mass="65518">MASKYDGLARIIIQNVGGKDNIQSITHCVTRLRFSLKDESKANTDILKETDGIVTVIQSGGQYMVVIGNHVPQVFDAVISVGHLESKSALAGGNEIESTGKQNPFNAFISIITSVFTPFLGVLCACGILKGVLALLTAIGVMSAAGGTYNFLYSLGDAAFYFLPPILGMTAAKKFKLPEMEGLLIGLAMVYPYLTGGDYDISNLFGIPVSMPPSGNYTSSVIPVILAVAFAAWFENKCVKKIVPDTIKLFGVPLITLFVTFVLTIFIIGPVASAIANVLALFFNTLNALSPILMGAVVGFFWQILVMFGLHWSLVPIALSNLSTSGEDIILVAMLGTTFAQTGAVLGIWLKTKDKKIKSLAPAAFVSGLAGVTEPAIYGLTLPKKAPFFRTCVIAGVAGAVLCTMGVKAYQMAGMGVFAYPAYVNTSTNDTRGMIISIVVTLACVVAGFLSELIFYKDDAPAKKEVKVEGSAQAETLVAPIKGEIKQLSDIADAAFSSGAMGKGIAIAPSEGKVYAPADGTITAFFATGHAIGLTTDKGAEIIIHVGMDTVKLEGKGFEPKVKQGDQVKKGDLLLEFDIDYITSEGYSVDTPVIITNTPKYDDVIPTDAASAAVGDTLITLL</sequence>
<dbReference type="EMBL" id="FNZX01000006">
    <property type="protein sequence ID" value="SEK56026.1"/>
    <property type="molecule type" value="Genomic_DNA"/>
</dbReference>
<dbReference type="InterPro" id="IPR013013">
    <property type="entry name" value="PTS_EIIC_1"/>
</dbReference>
<dbReference type="PROSITE" id="PS51093">
    <property type="entry name" value="PTS_EIIA_TYPE_1"/>
    <property type="match status" value="1"/>
</dbReference>
<dbReference type="Pfam" id="PF02378">
    <property type="entry name" value="PTS_EIIC"/>
    <property type="match status" value="1"/>
</dbReference>
<evidence type="ECO:0000256" key="11">
    <source>
        <dbReference type="PROSITE-ProRule" id="PRU00421"/>
    </source>
</evidence>
<proteinExistence type="predicted"/>
<feature type="transmembrane region" description="Helical" evidence="12">
    <location>
        <begin position="392"/>
        <end position="413"/>
    </location>
</feature>
<evidence type="ECO:0000256" key="3">
    <source>
        <dbReference type="ARBA" id="ARBA00022475"/>
    </source>
</evidence>
<feature type="transmembrane region" description="Helical" evidence="12">
    <location>
        <begin position="300"/>
        <end position="323"/>
    </location>
</feature>
<dbReference type="PANTHER" id="PTHR30175">
    <property type="entry name" value="PHOSPHOTRANSFERASE SYSTEM TRANSPORT PROTEIN"/>
    <property type="match status" value="1"/>
</dbReference>
<dbReference type="InterPro" id="IPR050558">
    <property type="entry name" value="PTS_Sugar-Specific_Components"/>
</dbReference>
<feature type="transmembrane region" description="Helical" evidence="12">
    <location>
        <begin position="329"/>
        <end position="350"/>
    </location>
</feature>
<dbReference type="PROSITE" id="PS00371">
    <property type="entry name" value="PTS_EIIA_TYPE_1_HIS"/>
    <property type="match status" value="1"/>
</dbReference>
<feature type="transmembrane region" description="Helical" evidence="12">
    <location>
        <begin position="433"/>
        <end position="455"/>
    </location>
</feature>
<feature type="transmembrane region" description="Helical" evidence="12">
    <location>
        <begin position="177"/>
        <end position="194"/>
    </location>
</feature>
<accession>A0A1H7I0F2</accession>
<keyword evidence="6" id="KW-0598">Phosphotransferase system</keyword>
<evidence type="ECO:0000256" key="8">
    <source>
        <dbReference type="ARBA" id="ARBA00022777"/>
    </source>
</evidence>
<evidence type="ECO:0000256" key="9">
    <source>
        <dbReference type="ARBA" id="ARBA00022989"/>
    </source>
</evidence>
<evidence type="ECO:0000256" key="7">
    <source>
        <dbReference type="ARBA" id="ARBA00022692"/>
    </source>
</evidence>
<dbReference type="NCBIfam" id="TIGR00830">
    <property type="entry name" value="PTBA"/>
    <property type="match status" value="1"/>
</dbReference>
<dbReference type="Pfam" id="PF00358">
    <property type="entry name" value="PTS_EIIA_1"/>
    <property type="match status" value="1"/>
</dbReference>
<organism evidence="16 17">
    <name type="scientific">Pseudobutyrivibrio ruminis</name>
    <dbReference type="NCBI Taxonomy" id="46206"/>
    <lineage>
        <taxon>Bacteria</taxon>
        <taxon>Bacillati</taxon>
        <taxon>Bacillota</taxon>
        <taxon>Clostridia</taxon>
        <taxon>Lachnospirales</taxon>
        <taxon>Lachnospiraceae</taxon>
        <taxon>Pseudobutyrivibrio</taxon>
    </lineage>
</organism>
<protein>
    <submittedName>
        <fullName evidence="16">PTS system, beta-glucosides-specific IIC component</fullName>
    </submittedName>
</protein>
<keyword evidence="5" id="KW-0808">Transferase</keyword>
<dbReference type="GO" id="GO:0008982">
    <property type="term" value="F:protein-N(PI)-phosphohistidine-sugar phosphotransferase activity"/>
    <property type="evidence" value="ECO:0007669"/>
    <property type="project" value="InterPro"/>
</dbReference>
<dbReference type="InterPro" id="IPR001127">
    <property type="entry name" value="PTS_EIIA_1_perm"/>
</dbReference>
<dbReference type="Pfam" id="PF00367">
    <property type="entry name" value="PTS_EIIB"/>
    <property type="match status" value="1"/>
</dbReference>
<dbReference type="FunFam" id="3.30.1360.60:FF:000001">
    <property type="entry name" value="PTS system glucose-specific IIBC component PtsG"/>
    <property type="match status" value="1"/>
</dbReference>
<dbReference type="Gene3D" id="3.30.1360.60">
    <property type="entry name" value="Glucose permease domain IIB"/>
    <property type="match status" value="1"/>
</dbReference>
<dbReference type="PROSITE" id="PS51103">
    <property type="entry name" value="PTS_EIIC_TYPE_1"/>
    <property type="match status" value="1"/>
</dbReference>
<keyword evidence="10 12" id="KW-0472">Membrane</keyword>
<dbReference type="Proteomes" id="UP000182321">
    <property type="component" value="Unassembled WGS sequence"/>
</dbReference>
<comment type="subcellular location">
    <subcellularLocation>
        <location evidence="1">Cell membrane</location>
        <topology evidence="1">Multi-pass membrane protein</topology>
    </subcellularLocation>
</comment>
<keyword evidence="4" id="KW-0762">Sugar transport</keyword>
<dbReference type="PROSITE" id="PS51098">
    <property type="entry name" value="PTS_EIIB_TYPE_1"/>
    <property type="match status" value="1"/>
</dbReference>
<dbReference type="PANTHER" id="PTHR30175:SF1">
    <property type="entry name" value="PTS SYSTEM ARBUTIN-, CELLOBIOSE-, AND SALICIN-SPECIFIC EIIBC COMPONENT-RELATED"/>
    <property type="match status" value="1"/>
</dbReference>
<dbReference type="GO" id="GO:0016301">
    <property type="term" value="F:kinase activity"/>
    <property type="evidence" value="ECO:0007669"/>
    <property type="project" value="UniProtKB-KW"/>
</dbReference>
<dbReference type="InterPro" id="IPR018113">
    <property type="entry name" value="PTrfase_EIIB_Cys"/>
</dbReference>
<evidence type="ECO:0000259" key="13">
    <source>
        <dbReference type="PROSITE" id="PS51093"/>
    </source>
</evidence>
<dbReference type="AlphaFoldDB" id="A0A1H7I0F2"/>
<dbReference type="GO" id="GO:0090589">
    <property type="term" value="F:protein-phosphocysteine-trehalose phosphotransferase system transporter activity"/>
    <property type="evidence" value="ECO:0007669"/>
    <property type="project" value="TreeGrafter"/>
</dbReference>
<feature type="domain" description="PTS EIIA type-1" evidence="13">
    <location>
        <begin position="493"/>
        <end position="597"/>
    </location>
</feature>